<dbReference type="OrthoDB" id="10288364at2759"/>
<reference evidence="2" key="1">
    <citation type="submission" date="2016-06" db="EMBL/GenBank/DDBJ databases">
        <title>Parallel loss of symbiosis genes in relatives of nitrogen-fixing non-legume Parasponia.</title>
        <authorList>
            <person name="Van Velzen R."/>
            <person name="Holmer R."/>
            <person name="Bu F."/>
            <person name="Rutten L."/>
            <person name="Van Zeijl A."/>
            <person name="Liu W."/>
            <person name="Santuari L."/>
            <person name="Cao Q."/>
            <person name="Sharma T."/>
            <person name="Shen D."/>
            <person name="Roswanjaya Y."/>
            <person name="Wardhani T."/>
            <person name="Kalhor M.S."/>
            <person name="Jansen J."/>
            <person name="Van den Hoogen J."/>
            <person name="Gungor B."/>
            <person name="Hartog M."/>
            <person name="Hontelez J."/>
            <person name="Verver J."/>
            <person name="Yang W.-C."/>
            <person name="Schijlen E."/>
            <person name="Repin R."/>
            <person name="Schilthuizen M."/>
            <person name="Schranz E."/>
            <person name="Heidstra R."/>
            <person name="Miyata K."/>
            <person name="Fedorova E."/>
            <person name="Kohlen W."/>
            <person name="Bisseling T."/>
            <person name="Smit S."/>
            <person name="Geurts R."/>
        </authorList>
    </citation>
    <scope>NUCLEOTIDE SEQUENCE [LARGE SCALE GENOMIC DNA]</scope>
    <source>
        <strain evidence="2">cv. RG33-2</strain>
    </source>
</reference>
<dbReference type="AlphaFoldDB" id="A0A2P5AUN1"/>
<protein>
    <submittedName>
        <fullName evidence="1">Uncharacterized protein</fullName>
    </submittedName>
</protein>
<sequence length="172" mass="19475">MELVVGENDHRHRRVPEIIRQIEDKPVMVDEDGVQWLVKELSRNGPFKLIKPQIQEFQRRELQNHRRELPGEPIVTEIQLEKQLQMLELVRNSPTKPVGVDMEQCEIHKQPKLLGKVPGDVAMVEINAGDRTDLGVVECGSTEDPLVFADIRSNPVAGKVQRVGKDGLLPSL</sequence>
<dbReference type="Proteomes" id="UP000237000">
    <property type="component" value="Unassembled WGS sequence"/>
</dbReference>
<comment type="caution">
    <text evidence="1">The sequence shown here is derived from an EMBL/GenBank/DDBJ whole genome shotgun (WGS) entry which is preliminary data.</text>
</comment>
<evidence type="ECO:0000313" key="1">
    <source>
        <dbReference type="EMBL" id="PON40225.1"/>
    </source>
</evidence>
<organism evidence="1 2">
    <name type="scientific">Trema orientale</name>
    <name type="common">Charcoal tree</name>
    <name type="synonym">Celtis orientalis</name>
    <dbReference type="NCBI Taxonomy" id="63057"/>
    <lineage>
        <taxon>Eukaryota</taxon>
        <taxon>Viridiplantae</taxon>
        <taxon>Streptophyta</taxon>
        <taxon>Embryophyta</taxon>
        <taxon>Tracheophyta</taxon>
        <taxon>Spermatophyta</taxon>
        <taxon>Magnoliopsida</taxon>
        <taxon>eudicotyledons</taxon>
        <taxon>Gunneridae</taxon>
        <taxon>Pentapetalae</taxon>
        <taxon>rosids</taxon>
        <taxon>fabids</taxon>
        <taxon>Rosales</taxon>
        <taxon>Cannabaceae</taxon>
        <taxon>Trema</taxon>
    </lineage>
</organism>
<name>A0A2P5AUN1_TREOI</name>
<dbReference type="EMBL" id="JXTC01000694">
    <property type="protein sequence ID" value="PON40225.1"/>
    <property type="molecule type" value="Genomic_DNA"/>
</dbReference>
<evidence type="ECO:0000313" key="2">
    <source>
        <dbReference type="Proteomes" id="UP000237000"/>
    </source>
</evidence>
<gene>
    <name evidence="1" type="ORF">TorRG33x02_340930</name>
</gene>
<proteinExistence type="predicted"/>
<accession>A0A2P5AUN1</accession>
<keyword evidence="2" id="KW-1185">Reference proteome</keyword>
<dbReference type="InParanoid" id="A0A2P5AUN1"/>